<evidence type="ECO:0000256" key="1">
    <source>
        <dbReference type="SAM" id="SignalP"/>
    </source>
</evidence>
<evidence type="ECO:0000313" key="3">
    <source>
        <dbReference type="EMBL" id="CCJ81520.1"/>
    </source>
</evidence>
<dbReference type="EMBL" id="CAKZ01000107">
    <property type="protein sequence ID" value="CCJ81520.1"/>
    <property type="molecule type" value="Genomic_DNA"/>
</dbReference>
<feature type="chain" id="PRO_5046923368" evidence="1">
    <location>
        <begin position="23"/>
        <end position="190"/>
    </location>
</feature>
<dbReference type="InterPro" id="IPR036937">
    <property type="entry name" value="Adhesion_dom_fimbrial_sf"/>
</dbReference>
<dbReference type="Gene3D" id="2.60.40.1090">
    <property type="entry name" value="Fimbrial-type adhesion domain"/>
    <property type="match status" value="1"/>
</dbReference>
<dbReference type="PANTHER" id="PTHR33420:SF5">
    <property type="entry name" value="FIMBRIAL SUBUNIT"/>
    <property type="match status" value="1"/>
</dbReference>
<protein>
    <submittedName>
        <fullName evidence="3">Fimbrial protein</fullName>
    </submittedName>
</protein>
<comment type="caution">
    <text evidence="3">The sequence shown here is derived from an EMBL/GenBank/DDBJ whole genome shotgun (WGS) entry which is preliminary data.</text>
</comment>
<evidence type="ECO:0000313" key="4">
    <source>
        <dbReference type="Proteomes" id="UP000009342"/>
    </source>
</evidence>
<name>A0ABM9Q7U2_9ENTR</name>
<dbReference type="InterPro" id="IPR050263">
    <property type="entry name" value="Bact_Fimbrial_Adh_Pro"/>
</dbReference>
<keyword evidence="1" id="KW-0732">Signal</keyword>
<evidence type="ECO:0000259" key="2">
    <source>
        <dbReference type="Pfam" id="PF00419"/>
    </source>
</evidence>
<dbReference type="Pfam" id="PF00419">
    <property type="entry name" value="Fimbrial"/>
    <property type="match status" value="1"/>
</dbReference>
<dbReference type="InterPro" id="IPR008966">
    <property type="entry name" value="Adhesion_dom_sf"/>
</dbReference>
<reference evidence="4" key="1">
    <citation type="journal article" date="2012" name="PLoS ONE">
        <title>Comparative analysis of genome sequences covering the seven cronobacter species.</title>
        <authorList>
            <person name="Joseph S."/>
            <person name="Desai P."/>
            <person name="Ji Y."/>
            <person name="Cummings C.A."/>
            <person name="Shih R."/>
            <person name="Degoricija L."/>
            <person name="Rico A."/>
            <person name="Brzoska P."/>
            <person name="Hamby S.E."/>
            <person name="Masood N."/>
            <person name="Hariri S."/>
            <person name="Sonbol H."/>
            <person name="Chuzhanova N."/>
            <person name="McClelland M."/>
            <person name="Furtado M.R."/>
            <person name="Forsythe S.J."/>
        </authorList>
    </citation>
    <scope>NUCLEOTIDE SEQUENCE [LARGE SCALE GENOMIC DNA]</scope>
    <source>
        <strain evidence="4">1210</strain>
    </source>
</reference>
<dbReference type="InterPro" id="IPR000259">
    <property type="entry name" value="Adhesion_dom_fimbrial"/>
</dbReference>
<accession>A0ABM9Q7U2</accession>
<gene>
    <name evidence="3" type="ORF">BN134_2275</name>
</gene>
<sequence>MKRITTILTFCAALSILPPAVADESIVNGGEIYAYGVLRENTCRLDMDSAWQDVDLGDTARADVNIIGRMAKPVTVKLYLHDCPEIMTRSTNITPLTHTRSAQQPGYQARFIARADNSNPELISVTGASGIGLRLKDSRGQTVKLSRVSDTLLLNPGQDEMVFTLIPERTAAPFIAGPYHAVINFSLIYQ</sequence>
<keyword evidence="4" id="KW-1185">Reference proteome</keyword>
<proteinExistence type="predicted"/>
<feature type="signal peptide" evidence="1">
    <location>
        <begin position="1"/>
        <end position="22"/>
    </location>
</feature>
<feature type="domain" description="Fimbrial-type adhesion" evidence="2">
    <location>
        <begin position="35"/>
        <end position="190"/>
    </location>
</feature>
<dbReference type="PANTHER" id="PTHR33420">
    <property type="entry name" value="FIMBRIAL SUBUNIT ELFA-RELATED"/>
    <property type="match status" value="1"/>
</dbReference>
<dbReference type="Proteomes" id="UP000009342">
    <property type="component" value="Unassembled WGS sequence"/>
</dbReference>
<organism evidence="3 4">
    <name type="scientific">Cronobacter dublinensis 1210</name>
    <dbReference type="NCBI Taxonomy" id="1208656"/>
    <lineage>
        <taxon>Bacteria</taxon>
        <taxon>Pseudomonadati</taxon>
        <taxon>Pseudomonadota</taxon>
        <taxon>Gammaproteobacteria</taxon>
        <taxon>Enterobacterales</taxon>
        <taxon>Enterobacteriaceae</taxon>
        <taxon>Cronobacter</taxon>
    </lineage>
</organism>
<dbReference type="SUPFAM" id="SSF49401">
    <property type="entry name" value="Bacterial adhesins"/>
    <property type="match status" value="1"/>
</dbReference>